<dbReference type="STRING" id="442563.BLA_1511"/>
<reference evidence="2 3" key="1">
    <citation type="journal article" date="2009" name="J. Bacteriol.">
        <title>Genome sequence of the probiotic bacterium Bifidobacterium animalis subsp. lactis AD011.</title>
        <authorList>
            <person name="Kim J.F."/>
            <person name="Jeong H."/>
            <person name="Yu D.S."/>
            <person name="Choi S.-H."/>
            <person name="Hur C.-G."/>
            <person name="Park M.-S."/>
            <person name="Yoon S.H."/>
            <person name="Kim D.-W."/>
            <person name="Ji G.E."/>
            <person name="Park H.-S."/>
            <person name="Oh T.K."/>
        </authorList>
    </citation>
    <scope>NUCLEOTIDE SEQUENCE [LARGE SCALE GENOMIC DNA]</scope>
    <source>
        <strain evidence="2 3">AD011</strain>
    </source>
</reference>
<keyword evidence="1" id="KW-0472">Membrane</keyword>
<keyword evidence="3" id="KW-1185">Reference proteome</keyword>
<evidence type="ECO:0000313" key="3">
    <source>
        <dbReference type="Proteomes" id="UP000002456"/>
    </source>
</evidence>
<proteinExistence type="predicted"/>
<dbReference type="EMBL" id="CP001213">
    <property type="protein sequence ID" value="ACL29793.1"/>
    <property type="molecule type" value="Genomic_DNA"/>
</dbReference>
<keyword evidence="1" id="KW-0812">Transmembrane</keyword>
<dbReference type="Proteomes" id="UP000002456">
    <property type="component" value="Chromosome"/>
</dbReference>
<dbReference type="RefSeq" id="WP_015940196.1">
    <property type="nucleotide sequence ID" value="NC_011835.1"/>
</dbReference>
<sequence length="101" mass="10978">MGFGGIYVVTDGHDASGRASAQLLANITSCSGVQSVVSNAKGTYYRFTLNPPAEQHIDDAGIVEQSHNPWRIAWLWCLGIIVFLYCIVAIPRTHASNEEEA</sequence>
<organism evidence="2 3">
    <name type="scientific">Bifidobacterium animalis subsp. lactis (strain AD011)</name>
    <dbReference type="NCBI Taxonomy" id="442563"/>
    <lineage>
        <taxon>Bacteria</taxon>
        <taxon>Bacillati</taxon>
        <taxon>Actinomycetota</taxon>
        <taxon>Actinomycetes</taxon>
        <taxon>Bifidobacteriales</taxon>
        <taxon>Bifidobacteriaceae</taxon>
        <taxon>Bifidobacterium</taxon>
    </lineage>
</organism>
<protein>
    <submittedName>
        <fullName evidence="2">Predicted permease</fullName>
    </submittedName>
</protein>
<dbReference type="AlphaFoldDB" id="B8DUW4"/>
<evidence type="ECO:0000313" key="2">
    <source>
        <dbReference type="EMBL" id="ACL29793.1"/>
    </source>
</evidence>
<dbReference type="HOGENOM" id="CLU_2285959_0_0_11"/>
<accession>B8DUW4</accession>
<gene>
    <name evidence="2" type="ordered locus">BLA_1511</name>
</gene>
<evidence type="ECO:0000256" key="1">
    <source>
        <dbReference type="SAM" id="Phobius"/>
    </source>
</evidence>
<keyword evidence="1" id="KW-1133">Transmembrane helix</keyword>
<name>B8DUW4_BIFA0</name>
<dbReference type="PATRIC" id="fig|442563.4.peg.1582"/>
<dbReference type="KEGG" id="bla:BLA_1511"/>
<feature type="transmembrane region" description="Helical" evidence="1">
    <location>
        <begin position="72"/>
        <end position="90"/>
    </location>
</feature>